<keyword evidence="11" id="KW-0448">Lipopolysaccharide biosynthesis</keyword>
<dbReference type="GO" id="GO:0046872">
    <property type="term" value="F:metal ion binding"/>
    <property type="evidence" value="ECO:0007669"/>
    <property type="project" value="UniProtKB-UniRule"/>
</dbReference>
<dbReference type="PANTHER" id="PTHR21485">
    <property type="entry name" value="HAD SUPERFAMILY MEMBERS CMAS AND KDSC"/>
    <property type="match status" value="1"/>
</dbReference>
<evidence type="ECO:0000256" key="9">
    <source>
        <dbReference type="ARBA" id="ARBA00022842"/>
    </source>
</evidence>
<dbReference type="SUPFAM" id="SSF56784">
    <property type="entry name" value="HAD-like"/>
    <property type="match status" value="1"/>
</dbReference>
<dbReference type="FunFam" id="3.40.50.1000:FF:000029">
    <property type="entry name" value="3-deoxy-D-manno-octulosonate 8-phosphate phosphatase KdsC"/>
    <property type="match status" value="1"/>
</dbReference>
<dbReference type="PANTHER" id="PTHR21485:SF3">
    <property type="entry name" value="N-ACYLNEURAMINATE CYTIDYLYLTRANSFERASE"/>
    <property type="match status" value="1"/>
</dbReference>
<dbReference type="InterPro" id="IPR006549">
    <property type="entry name" value="HAD-SF_hydro_IIIA"/>
</dbReference>
<dbReference type="KEGG" id="rfo:REIFOR_01662"/>
<proteinExistence type="inferred from homology"/>
<evidence type="ECO:0000256" key="3">
    <source>
        <dbReference type="ARBA" id="ARBA00005893"/>
    </source>
</evidence>
<dbReference type="CDD" id="cd01630">
    <property type="entry name" value="HAD_KDO-like"/>
    <property type="match status" value="1"/>
</dbReference>
<dbReference type="GO" id="GO:0019143">
    <property type="term" value="F:3-deoxy-manno-octulosonate-8-phosphatase activity"/>
    <property type="evidence" value="ECO:0007669"/>
    <property type="project" value="UniProtKB-UniRule"/>
</dbReference>
<keyword evidence="14" id="KW-1185">Reference proteome</keyword>
<organism evidence="13 14">
    <name type="scientific">Reinekea forsetii</name>
    <dbReference type="NCBI Taxonomy" id="1336806"/>
    <lineage>
        <taxon>Bacteria</taxon>
        <taxon>Pseudomonadati</taxon>
        <taxon>Pseudomonadota</taxon>
        <taxon>Gammaproteobacteria</taxon>
        <taxon>Oceanospirillales</taxon>
        <taxon>Saccharospirillaceae</taxon>
        <taxon>Reinekea</taxon>
    </lineage>
</organism>
<evidence type="ECO:0000313" key="14">
    <source>
        <dbReference type="Proteomes" id="UP000229757"/>
    </source>
</evidence>
<dbReference type="Pfam" id="PF08282">
    <property type="entry name" value="Hydrolase_3"/>
    <property type="match status" value="1"/>
</dbReference>
<dbReference type="SFLD" id="SFLDG01138">
    <property type="entry name" value="C1.6.2:_Deoxy-d-mannose-octulo"/>
    <property type="match status" value="1"/>
</dbReference>
<dbReference type="PIRSF" id="PIRSF006118">
    <property type="entry name" value="KDO8-P_Ptase"/>
    <property type="match status" value="1"/>
</dbReference>
<dbReference type="GO" id="GO:0008781">
    <property type="term" value="F:N-acylneuraminate cytidylyltransferase activity"/>
    <property type="evidence" value="ECO:0007669"/>
    <property type="project" value="TreeGrafter"/>
</dbReference>
<accession>A0A2K8KPV9</accession>
<comment type="subunit">
    <text evidence="4 11">Homotetramer.</text>
</comment>
<dbReference type="NCBIfam" id="TIGR01670">
    <property type="entry name" value="KdsC-phosphatas"/>
    <property type="match status" value="1"/>
</dbReference>
<feature type="binding site" evidence="12">
    <location>
        <position position="29"/>
    </location>
    <ligand>
        <name>substrate</name>
    </ligand>
</feature>
<dbReference type="SFLD" id="SFLDG01136">
    <property type="entry name" value="C1.6:_Phosphoserine_Phosphatas"/>
    <property type="match status" value="1"/>
</dbReference>
<protein>
    <recommendedName>
        <fullName evidence="6 11">3-deoxy-D-manno-octulosonate 8-phosphate phosphatase KdsC</fullName>
        <ecNumber evidence="5 11">3.1.3.45</ecNumber>
    </recommendedName>
    <alternativeName>
        <fullName evidence="10 11">KDO 8-P phosphatase</fullName>
    </alternativeName>
</protein>
<dbReference type="Proteomes" id="UP000229757">
    <property type="component" value="Chromosome"/>
</dbReference>
<evidence type="ECO:0000256" key="6">
    <source>
        <dbReference type="ARBA" id="ARBA00020092"/>
    </source>
</evidence>
<keyword evidence="8 11" id="KW-0378">Hydrolase</keyword>
<feature type="binding site" evidence="12">
    <location>
        <position position="27"/>
    </location>
    <ligand>
        <name>Mg(2+)</name>
        <dbReference type="ChEBI" id="CHEBI:18420"/>
    </ligand>
</feature>
<evidence type="ECO:0000313" key="13">
    <source>
        <dbReference type="EMBL" id="ATX76807.1"/>
    </source>
</evidence>
<comment type="cofactor">
    <cofactor evidence="2 11 12">
        <name>Mg(2+)</name>
        <dbReference type="ChEBI" id="CHEBI:18420"/>
    </cofactor>
</comment>
<comment type="similarity">
    <text evidence="3 11">Belongs to the KdsC family.</text>
</comment>
<dbReference type="Gene3D" id="3.40.50.1000">
    <property type="entry name" value="HAD superfamily/HAD-like"/>
    <property type="match status" value="1"/>
</dbReference>
<comment type="function">
    <text evidence="11">Catalyzes the hydrolysis of 3-deoxy-D-manno-octulosonate 8-phosphate (KDO 8-P) to 3-deoxy-D-manno-octulosonate (KDO) and inorganic phosphate.</text>
</comment>
<evidence type="ECO:0000256" key="4">
    <source>
        <dbReference type="ARBA" id="ARBA00011881"/>
    </source>
</evidence>
<evidence type="ECO:0000256" key="7">
    <source>
        <dbReference type="ARBA" id="ARBA00022723"/>
    </source>
</evidence>
<comment type="catalytic activity">
    <reaction evidence="1 11">
        <text>3-deoxy-alpha-D-manno-2-octulosonate-8-phosphate + H2O = 3-deoxy-alpha-D-manno-oct-2-ulosonate + phosphate</text>
        <dbReference type="Rhea" id="RHEA:11500"/>
        <dbReference type="ChEBI" id="CHEBI:15377"/>
        <dbReference type="ChEBI" id="CHEBI:43474"/>
        <dbReference type="ChEBI" id="CHEBI:85985"/>
        <dbReference type="ChEBI" id="CHEBI:85986"/>
        <dbReference type="EC" id="3.1.3.45"/>
    </reaction>
</comment>
<keyword evidence="7 11" id="KW-0479">Metal-binding</keyword>
<sequence>MTSSDNATGARDALNLRLKAIKLVVFDVDGVLTDGRLYYSAQGEALKVFNVKDGVGIKLLHDCQVQVAIMTAKDSPMVAQRMADLGIKHYFAGVKDKRFQLDALATQEALAPAQLCFVGDDMVDLPAMSLAGVGICPADAYSLVRQAADLVTPMDGGQGVARFVCDLILMAQGKYDHAYAQSMTPQFEKNRTGTPQ</sequence>
<dbReference type="EC" id="3.1.3.45" evidence="5 11"/>
<dbReference type="InterPro" id="IPR036412">
    <property type="entry name" value="HAD-like_sf"/>
</dbReference>
<dbReference type="EMBL" id="CP011797">
    <property type="protein sequence ID" value="ATX76807.1"/>
    <property type="molecule type" value="Genomic_DNA"/>
</dbReference>
<feature type="binding site" evidence="12">
    <location>
        <position position="120"/>
    </location>
    <ligand>
        <name>Mg(2+)</name>
        <dbReference type="ChEBI" id="CHEBI:18420"/>
    </ligand>
</feature>
<evidence type="ECO:0000256" key="2">
    <source>
        <dbReference type="ARBA" id="ARBA00001946"/>
    </source>
</evidence>
<evidence type="ECO:0000256" key="11">
    <source>
        <dbReference type="PIRNR" id="PIRNR006118"/>
    </source>
</evidence>
<reference evidence="13 14" key="1">
    <citation type="journal article" date="2017" name="Environ. Microbiol.">
        <title>Genomic and physiological analyses of 'Reinekea forsetii' reveal a versatile opportunistic lifestyle during spring algae blooms.</title>
        <authorList>
            <person name="Avci B."/>
            <person name="Hahnke R.L."/>
            <person name="Chafee M."/>
            <person name="Fischer T."/>
            <person name="Gruber-Vodicka H."/>
            <person name="Tegetmeyer H.E."/>
            <person name="Harder J."/>
            <person name="Fuchs B.M."/>
            <person name="Amann R.I."/>
            <person name="Teeling H."/>
        </authorList>
    </citation>
    <scope>NUCLEOTIDE SEQUENCE [LARGE SCALE GENOMIC DNA]</scope>
    <source>
        <strain evidence="13 14">Hel1_31_D35</strain>
    </source>
</reference>
<dbReference type="NCBIfam" id="TIGR01662">
    <property type="entry name" value="HAD-SF-IIIA"/>
    <property type="match status" value="1"/>
</dbReference>
<evidence type="ECO:0000256" key="5">
    <source>
        <dbReference type="ARBA" id="ARBA00013066"/>
    </source>
</evidence>
<dbReference type="GO" id="GO:0009103">
    <property type="term" value="P:lipopolysaccharide biosynthetic process"/>
    <property type="evidence" value="ECO:0007669"/>
    <property type="project" value="UniProtKB-UniRule"/>
</dbReference>
<dbReference type="SFLD" id="SFLDS00003">
    <property type="entry name" value="Haloacid_Dehalogenase"/>
    <property type="match status" value="1"/>
</dbReference>
<dbReference type="RefSeq" id="WP_100257119.1">
    <property type="nucleotide sequence ID" value="NZ_CP011797.1"/>
</dbReference>
<dbReference type="OrthoDB" id="9805604at2"/>
<dbReference type="InterPro" id="IPR023214">
    <property type="entry name" value="HAD_sf"/>
</dbReference>
<evidence type="ECO:0000256" key="12">
    <source>
        <dbReference type="PIRSR" id="PIRSR006118-2"/>
    </source>
</evidence>
<evidence type="ECO:0000256" key="10">
    <source>
        <dbReference type="ARBA" id="ARBA00031051"/>
    </source>
</evidence>
<name>A0A2K8KPV9_9GAMM</name>
<gene>
    <name evidence="13" type="ORF">REIFOR_01662</name>
</gene>
<evidence type="ECO:0000256" key="1">
    <source>
        <dbReference type="ARBA" id="ARBA00000898"/>
    </source>
</evidence>
<dbReference type="InterPro" id="IPR050793">
    <property type="entry name" value="CMP-NeuNAc_synthase"/>
</dbReference>
<evidence type="ECO:0000256" key="8">
    <source>
        <dbReference type="ARBA" id="ARBA00022801"/>
    </source>
</evidence>
<keyword evidence="9 11" id="KW-0460">Magnesium</keyword>
<dbReference type="InterPro" id="IPR010023">
    <property type="entry name" value="KdsC_fam"/>
</dbReference>
<dbReference type="AlphaFoldDB" id="A0A2K8KPV9"/>